<feature type="transmembrane region" description="Helical" evidence="6">
    <location>
        <begin position="312"/>
        <end position="337"/>
    </location>
</feature>
<feature type="transmembrane region" description="Helical" evidence="6">
    <location>
        <begin position="155"/>
        <end position="175"/>
    </location>
</feature>
<comment type="similarity">
    <text evidence="2">Belongs to the autoinducer-2 exporter (AI-2E) (TC 2.A.86) family.</text>
</comment>
<feature type="transmembrane region" description="Helical" evidence="6">
    <location>
        <begin position="51"/>
        <end position="79"/>
    </location>
</feature>
<feature type="non-terminal residue" evidence="7">
    <location>
        <position position="1"/>
    </location>
</feature>
<organism evidence="7 8">
    <name type="scientific">Candidatus Flavonifractor merdigallinarum</name>
    <dbReference type="NCBI Taxonomy" id="2838589"/>
    <lineage>
        <taxon>Bacteria</taxon>
        <taxon>Bacillati</taxon>
        <taxon>Bacillota</taxon>
        <taxon>Clostridia</taxon>
        <taxon>Eubacteriales</taxon>
        <taxon>Oscillospiraceae</taxon>
        <taxon>Flavonifractor</taxon>
    </lineage>
</organism>
<comment type="subcellular location">
    <subcellularLocation>
        <location evidence="1">Membrane</location>
        <topology evidence="1">Multi-pass membrane protein</topology>
    </subcellularLocation>
</comment>
<evidence type="ECO:0000256" key="1">
    <source>
        <dbReference type="ARBA" id="ARBA00004141"/>
    </source>
</evidence>
<comment type="caution">
    <text evidence="7">The sequence shown here is derived from an EMBL/GenBank/DDBJ whole genome shotgun (WGS) entry which is preliminary data.</text>
</comment>
<evidence type="ECO:0000313" key="8">
    <source>
        <dbReference type="Proteomes" id="UP000823868"/>
    </source>
</evidence>
<dbReference type="AlphaFoldDB" id="A0A9D1YAL5"/>
<evidence type="ECO:0000256" key="6">
    <source>
        <dbReference type="SAM" id="Phobius"/>
    </source>
</evidence>
<proteinExistence type="inferred from homology"/>
<evidence type="ECO:0000313" key="7">
    <source>
        <dbReference type="EMBL" id="HIY22320.1"/>
    </source>
</evidence>
<sequence>TFHPLFRTALVGAVLWLILRWLLPWLFPLLAACALAAALEKPVRWLCRLGLSRGAAAGAVFTGFTVLLCAGAGLVGWWLTAGGLELLERLPLLLDGTQDWIGSLKDAGGRALVGAPVPLQEPLRQAMEGGIEAMGDLLSTAATQSALALGRWASGLPNLAFSAGTALLAGAFLSADRETVRSFFRRQLSPAHLEKWDAACAALRSAFGGWLKVQGTLFLLNGVLFTVGLCVLKVQGALLWALLIALVDLLPVLGSGAVLLPWAVLSFFWGKGGMALGLVVLWAAAALLRAVLEPRLVGQRAGLPPLAALAALYLGFTAGGASGMILAPLAVLSLKVLHDEKIVSFWR</sequence>
<dbReference type="GO" id="GO:0055085">
    <property type="term" value="P:transmembrane transport"/>
    <property type="evidence" value="ECO:0007669"/>
    <property type="project" value="TreeGrafter"/>
</dbReference>
<dbReference type="GO" id="GO:0016020">
    <property type="term" value="C:membrane"/>
    <property type="evidence" value="ECO:0007669"/>
    <property type="project" value="UniProtKB-SubCell"/>
</dbReference>
<dbReference type="PANTHER" id="PTHR21716:SF68">
    <property type="entry name" value="TRANSPORT PROTEIN YTVI-RELATED"/>
    <property type="match status" value="1"/>
</dbReference>
<evidence type="ECO:0000256" key="4">
    <source>
        <dbReference type="ARBA" id="ARBA00022989"/>
    </source>
</evidence>
<keyword evidence="5 6" id="KW-0472">Membrane</keyword>
<protein>
    <submittedName>
        <fullName evidence="7">AI-2E family transporter</fullName>
    </submittedName>
</protein>
<gene>
    <name evidence="7" type="ORF">H9841_10540</name>
</gene>
<keyword evidence="3 6" id="KW-0812">Transmembrane</keyword>
<feature type="transmembrane region" description="Helical" evidence="6">
    <location>
        <begin position="217"/>
        <end position="243"/>
    </location>
</feature>
<dbReference type="Proteomes" id="UP000823868">
    <property type="component" value="Unassembled WGS sequence"/>
</dbReference>
<dbReference type="Pfam" id="PF01594">
    <property type="entry name" value="AI-2E_transport"/>
    <property type="match status" value="1"/>
</dbReference>
<keyword evidence="4 6" id="KW-1133">Transmembrane helix</keyword>
<evidence type="ECO:0000256" key="3">
    <source>
        <dbReference type="ARBA" id="ARBA00022692"/>
    </source>
</evidence>
<reference evidence="7" key="2">
    <citation type="submission" date="2021-04" db="EMBL/GenBank/DDBJ databases">
        <authorList>
            <person name="Gilroy R."/>
        </authorList>
    </citation>
    <scope>NUCLEOTIDE SEQUENCE</scope>
    <source>
        <strain evidence="7">ChiBcec16_6824</strain>
    </source>
</reference>
<dbReference type="EMBL" id="DXDX01000190">
    <property type="protein sequence ID" value="HIY22320.1"/>
    <property type="molecule type" value="Genomic_DNA"/>
</dbReference>
<dbReference type="InterPro" id="IPR002549">
    <property type="entry name" value="AI-2E-like"/>
</dbReference>
<name>A0A9D1YAL5_9FIRM</name>
<feature type="transmembrane region" description="Helical" evidence="6">
    <location>
        <begin position="275"/>
        <end position="292"/>
    </location>
</feature>
<feature type="transmembrane region" description="Helical" evidence="6">
    <location>
        <begin position="249"/>
        <end position="268"/>
    </location>
</feature>
<feature type="transmembrane region" description="Helical" evidence="6">
    <location>
        <begin position="13"/>
        <end position="39"/>
    </location>
</feature>
<accession>A0A9D1YAL5</accession>
<evidence type="ECO:0000256" key="5">
    <source>
        <dbReference type="ARBA" id="ARBA00023136"/>
    </source>
</evidence>
<evidence type="ECO:0000256" key="2">
    <source>
        <dbReference type="ARBA" id="ARBA00009773"/>
    </source>
</evidence>
<dbReference type="PANTHER" id="PTHR21716">
    <property type="entry name" value="TRANSMEMBRANE PROTEIN"/>
    <property type="match status" value="1"/>
</dbReference>
<reference evidence="7" key="1">
    <citation type="journal article" date="2021" name="PeerJ">
        <title>Extensive microbial diversity within the chicken gut microbiome revealed by metagenomics and culture.</title>
        <authorList>
            <person name="Gilroy R."/>
            <person name="Ravi A."/>
            <person name="Getino M."/>
            <person name="Pursley I."/>
            <person name="Horton D.L."/>
            <person name="Alikhan N.F."/>
            <person name="Baker D."/>
            <person name="Gharbi K."/>
            <person name="Hall N."/>
            <person name="Watson M."/>
            <person name="Adriaenssens E.M."/>
            <person name="Foster-Nyarko E."/>
            <person name="Jarju S."/>
            <person name="Secka A."/>
            <person name="Antonio M."/>
            <person name="Oren A."/>
            <person name="Chaudhuri R.R."/>
            <person name="La Ragione R."/>
            <person name="Hildebrand F."/>
            <person name="Pallen M.J."/>
        </authorList>
    </citation>
    <scope>NUCLEOTIDE SEQUENCE</scope>
    <source>
        <strain evidence="7">ChiBcec16_6824</strain>
    </source>
</reference>